<evidence type="ECO:0000256" key="1">
    <source>
        <dbReference type="SAM" id="SignalP"/>
    </source>
</evidence>
<dbReference type="KEGG" id="mtua:CSH63_29605"/>
<feature type="signal peptide" evidence="1">
    <location>
        <begin position="1"/>
        <end position="40"/>
    </location>
</feature>
<evidence type="ECO:0000313" key="3">
    <source>
        <dbReference type="Proteomes" id="UP000267804"/>
    </source>
</evidence>
<proteinExistence type="predicted"/>
<keyword evidence="1" id="KW-0732">Signal</keyword>
<sequence length="651" mass="69333">MILNVDGHRYVAGMTRLRAAGAALLAALATISLSATPAAADAVGYTGLVTDADGEPVANACLALHTSPDEVAAEYCSDAQGRYTIPGTADTTTTYKIRVHADGFRTEWWYSAPDYLNADRISLPAYDLVEQNVRLGQGSAGIKGRITDETGAPVEATVTIYGEDSNYEAIAYTWNLGDGRYQIDNVPPGRYRISVYDNSRGYQWVPGQETRDTATVFEVADGATLTVDEQVLPLGEIEARVTDSVTGKPVPRPCLYVMGGRDEFICGTNGLVRVTDVRPGSWTTEVTGGASYFPADPQPTVDVRRGAVTEVSYALRPGAAFTTTVRDAATSAPVDGICVHLVQPKWGGQSAHMWQYCSGADGRLEVGPFEADELATWNVYAYQADNPYNPPVRRYGDQWVTAAGGSGDQRAALAVTLQAARTITIPTIRMDQPGTITGTVRNAAGEVVPGVCSYPYAFHPGQGAIFGKNCSDASGRYTINDLGPYRWPVEFAPNANSGYAWQWSGNVADRFAATYTQVKSGGTATVNAKLVAGGVLAGKVTDPADPWATGYVWTYNARTGDIASASYGYFDSGSGGSFTVKGHRTQDVYVQYWVNKDCWYGSRQAQTVRVKVGATTTVAMNTDSTCGAPPTGVARAAAAPLGIRPDSRTGR</sequence>
<dbReference type="Pfam" id="PF13620">
    <property type="entry name" value="CarboxypepD_reg"/>
    <property type="match status" value="2"/>
</dbReference>
<dbReference type="Gene3D" id="2.60.40.1120">
    <property type="entry name" value="Carboxypeptidase-like, regulatory domain"/>
    <property type="match status" value="2"/>
</dbReference>
<dbReference type="InterPro" id="IPR008969">
    <property type="entry name" value="CarboxyPept-like_regulatory"/>
</dbReference>
<dbReference type="Proteomes" id="UP000267804">
    <property type="component" value="Chromosome"/>
</dbReference>
<evidence type="ECO:0000313" key="2">
    <source>
        <dbReference type="EMBL" id="AYF31532.1"/>
    </source>
</evidence>
<name>A0A386WU29_9ACTN</name>
<organism evidence="2 3">
    <name type="scientific">Micromonospora tulbaghiae</name>
    <dbReference type="NCBI Taxonomy" id="479978"/>
    <lineage>
        <taxon>Bacteria</taxon>
        <taxon>Bacillati</taxon>
        <taxon>Actinomycetota</taxon>
        <taxon>Actinomycetes</taxon>
        <taxon>Micromonosporales</taxon>
        <taxon>Micromonosporaceae</taxon>
        <taxon>Micromonospora</taxon>
    </lineage>
</organism>
<reference evidence="2 3" key="1">
    <citation type="submission" date="2017-10" db="EMBL/GenBank/DDBJ databases">
        <title>Integration of genomic and chemical information greatly accelerates assignment of the full stereostructure of myelolactone, a potent inhibitor of myeloma from a marine-derived Micromonospora.</title>
        <authorList>
            <person name="Kim M.C."/>
            <person name="Machado H."/>
            <person name="Jensen P.R."/>
            <person name="Fenical W."/>
        </authorList>
    </citation>
    <scope>NUCLEOTIDE SEQUENCE [LARGE SCALE GENOMIC DNA]</scope>
    <source>
        <strain evidence="2 3">CNY-010</strain>
    </source>
</reference>
<feature type="chain" id="PRO_5017484482" description="Alpha-amylase" evidence="1">
    <location>
        <begin position="41"/>
        <end position="651"/>
    </location>
</feature>
<dbReference type="SUPFAM" id="SSF49464">
    <property type="entry name" value="Carboxypeptidase regulatory domain-like"/>
    <property type="match status" value="2"/>
</dbReference>
<evidence type="ECO:0008006" key="4">
    <source>
        <dbReference type="Google" id="ProtNLM"/>
    </source>
</evidence>
<gene>
    <name evidence="2" type="ORF">CSH63_29605</name>
</gene>
<protein>
    <recommendedName>
        <fullName evidence="4">Alpha-amylase</fullName>
    </recommendedName>
</protein>
<dbReference type="EMBL" id="CP024087">
    <property type="protein sequence ID" value="AYF31532.1"/>
    <property type="molecule type" value="Genomic_DNA"/>
</dbReference>
<accession>A0A386WU29</accession>
<dbReference type="AlphaFoldDB" id="A0A386WU29"/>